<evidence type="ECO:0008006" key="3">
    <source>
        <dbReference type="Google" id="ProtNLM"/>
    </source>
</evidence>
<dbReference type="Gene3D" id="1.20.58.1520">
    <property type="match status" value="1"/>
</dbReference>
<dbReference type="Pfam" id="PF03999">
    <property type="entry name" value="MAP65_ASE1"/>
    <property type="match status" value="1"/>
</dbReference>
<proteinExistence type="predicted"/>
<dbReference type="InterPro" id="IPR007145">
    <property type="entry name" value="MAP65_Ase1_PRC1"/>
</dbReference>
<dbReference type="GO" id="GO:0008017">
    <property type="term" value="F:microtubule binding"/>
    <property type="evidence" value="ECO:0007669"/>
    <property type="project" value="InterPro"/>
</dbReference>
<organism evidence="2">
    <name type="scientific">Aureoumbra lagunensis</name>
    <dbReference type="NCBI Taxonomy" id="44058"/>
    <lineage>
        <taxon>Eukaryota</taxon>
        <taxon>Sar</taxon>
        <taxon>Stramenopiles</taxon>
        <taxon>Ochrophyta</taxon>
        <taxon>Pelagophyceae</taxon>
        <taxon>Pelagomonadales</taxon>
        <taxon>Aureoumbra</taxon>
    </lineage>
</organism>
<dbReference type="GO" id="GO:0005737">
    <property type="term" value="C:cytoplasm"/>
    <property type="evidence" value="ECO:0007669"/>
    <property type="project" value="TreeGrafter"/>
</dbReference>
<protein>
    <recommendedName>
        <fullName evidence="3">Protein regulator of cytokinesis 1</fullName>
    </recommendedName>
</protein>
<feature type="compositionally biased region" description="Polar residues" evidence="1">
    <location>
        <begin position="532"/>
        <end position="541"/>
    </location>
</feature>
<accession>A0A7S3NPN2</accession>
<dbReference type="GO" id="GO:0005819">
    <property type="term" value="C:spindle"/>
    <property type="evidence" value="ECO:0007669"/>
    <property type="project" value="TreeGrafter"/>
</dbReference>
<feature type="compositionally biased region" description="Basic residues" evidence="1">
    <location>
        <begin position="510"/>
        <end position="522"/>
    </location>
</feature>
<dbReference type="PANTHER" id="PTHR19321">
    <property type="entry name" value="PROTEIN REGULATOR OF CYTOKINESIS 1 PRC1-RELATED"/>
    <property type="match status" value="1"/>
</dbReference>
<feature type="region of interest" description="Disordered" evidence="1">
    <location>
        <begin position="506"/>
        <end position="541"/>
    </location>
</feature>
<dbReference type="PANTHER" id="PTHR19321:SF41">
    <property type="entry name" value="FASCETTO-RELATED"/>
    <property type="match status" value="1"/>
</dbReference>
<sequence>MSRSEIETTDESAFSSRSLGIRSSCLPDSESKQVQGAHQELMETLDVDVKHVVRALAAVWAEVGYSAEEQQLQLQKLRDELTQTLRAKLSQEVEVRDVFKKDIEVKISECEQVAAALGAQDDPSWAEIVGSLGELRLSHALMRLEREQVRLLELKAIRAAELEPYTQKIAQLAHRLELDISDYYICVGNEELSSSRLSRLENKLIELWNIEADRISKFAALENQSRALRRELEDDDFINTINDITEMNKQQNSYLPESEEIATLFIDADPNDLGANCLAKAQNRLQGLRTEKDNRLQRLQTLGSEISLLWERLEIPEIEQRKFRDMCASSSIRRATFRLGQAEVAKLKAQLRERVVDLVHARRDKIFTLWDELDIPESIRSQSAHFIEAQPPFDEELLLQHEELLDTLETKQANLQPLLRLIERREDLIDARLKLEKIQSDPGRLMRRGRGSAAERRIEMDLEAQVKQLPKLTELLLKKIPDWEAKEGSLHWRGERYLDTIKRSEAEWKQHKHDSKASKHKSAAPDSHHFHASNNKENVRT</sequence>
<name>A0A7S3NPN2_9STRA</name>
<reference evidence="2" key="1">
    <citation type="submission" date="2021-01" db="EMBL/GenBank/DDBJ databases">
        <authorList>
            <person name="Corre E."/>
            <person name="Pelletier E."/>
            <person name="Niang G."/>
            <person name="Scheremetjew M."/>
            <person name="Finn R."/>
            <person name="Kale V."/>
            <person name="Holt S."/>
            <person name="Cochrane G."/>
            <person name="Meng A."/>
            <person name="Brown T."/>
            <person name="Cohen L."/>
        </authorList>
    </citation>
    <scope>NUCLEOTIDE SEQUENCE</scope>
    <source>
        <strain evidence="2">CCMP1510</strain>
    </source>
</reference>
<dbReference type="AlphaFoldDB" id="A0A7S3NPN2"/>
<evidence type="ECO:0000256" key="1">
    <source>
        <dbReference type="SAM" id="MobiDB-lite"/>
    </source>
</evidence>
<dbReference type="GO" id="GO:0000226">
    <property type="term" value="P:microtubule cytoskeleton organization"/>
    <property type="evidence" value="ECO:0007669"/>
    <property type="project" value="InterPro"/>
</dbReference>
<evidence type="ECO:0000313" key="2">
    <source>
        <dbReference type="EMBL" id="CAE0374417.1"/>
    </source>
</evidence>
<dbReference type="EMBL" id="HBIJ01023135">
    <property type="protein sequence ID" value="CAE0374417.1"/>
    <property type="molecule type" value="Transcribed_RNA"/>
</dbReference>
<gene>
    <name evidence="2" type="ORF">ALAG00032_LOCUS15220</name>
</gene>